<evidence type="ECO:0000256" key="8">
    <source>
        <dbReference type="ARBA" id="ARBA00023136"/>
    </source>
</evidence>
<dbReference type="AlphaFoldDB" id="A0A7W8KH09"/>
<feature type="domain" description="ABC transporter" evidence="9">
    <location>
        <begin position="19"/>
        <end position="255"/>
    </location>
</feature>
<dbReference type="Pfam" id="PF00005">
    <property type="entry name" value="ABC_tran"/>
    <property type="match status" value="2"/>
</dbReference>
<dbReference type="GO" id="GO:0005886">
    <property type="term" value="C:plasma membrane"/>
    <property type="evidence" value="ECO:0007669"/>
    <property type="project" value="UniProtKB-SubCell"/>
</dbReference>
<proteinExistence type="predicted"/>
<comment type="caution">
    <text evidence="11">The sequence shown here is derived from an EMBL/GenBank/DDBJ whole genome shotgun (WGS) entry which is preliminary data.</text>
</comment>
<evidence type="ECO:0000256" key="2">
    <source>
        <dbReference type="ARBA" id="ARBA00022448"/>
    </source>
</evidence>
<name>A0A7W8KH09_9DEIO</name>
<dbReference type="PANTHER" id="PTHR43790">
    <property type="entry name" value="CARBOHYDRATE TRANSPORT ATP-BINDING PROTEIN MG119-RELATED"/>
    <property type="match status" value="1"/>
</dbReference>
<protein>
    <submittedName>
        <fullName evidence="10">Ribose ABC transporter ATP-binding protein</fullName>
    </submittedName>
    <submittedName>
        <fullName evidence="11">Ribose transport system ATP-binding protein</fullName>
    </submittedName>
</protein>
<evidence type="ECO:0000259" key="9">
    <source>
        <dbReference type="PROSITE" id="PS50893"/>
    </source>
</evidence>
<dbReference type="SUPFAM" id="SSF52540">
    <property type="entry name" value="P-loop containing nucleoside triphosphate hydrolases"/>
    <property type="match status" value="2"/>
</dbReference>
<dbReference type="EMBL" id="JACHFK010000010">
    <property type="protein sequence ID" value="MBB5378042.1"/>
    <property type="molecule type" value="Genomic_DNA"/>
</dbReference>
<keyword evidence="5" id="KW-0547">Nucleotide-binding</keyword>
<feature type="domain" description="ABC transporter" evidence="9">
    <location>
        <begin position="262"/>
        <end position="511"/>
    </location>
</feature>
<keyword evidence="7" id="KW-1278">Translocase</keyword>
<evidence type="ECO:0000313" key="12">
    <source>
        <dbReference type="Proteomes" id="UP000539473"/>
    </source>
</evidence>
<keyword evidence="3" id="KW-1003">Cell membrane</keyword>
<keyword evidence="6 11" id="KW-0067">ATP-binding</keyword>
<evidence type="ECO:0000313" key="11">
    <source>
        <dbReference type="EMBL" id="MBB5378042.1"/>
    </source>
</evidence>
<dbReference type="Gene3D" id="3.40.50.300">
    <property type="entry name" value="P-loop containing nucleotide triphosphate hydrolases"/>
    <property type="match status" value="2"/>
</dbReference>
<keyword evidence="8" id="KW-0472">Membrane</keyword>
<dbReference type="SMART" id="SM00382">
    <property type="entry name" value="AAA"/>
    <property type="match status" value="2"/>
</dbReference>
<organism evidence="11 12">
    <name type="scientific">Deinococcus metalli</name>
    <dbReference type="NCBI Taxonomy" id="1141878"/>
    <lineage>
        <taxon>Bacteria</taxon>
        <taxon>Thermotogati</taxon>
        <taxon>Deinococcota</taxon>
        <taxon>Deinococci</taxon>
        <taxon>Deinococcales</taxon>
        <taxon>Deinococcaceae</taxon>
        <taxon>Deinococcus</taxon>
    </lineage>
</organism>
<dbReference type="EMBL" id="BNAJ01000009">
    <property type="protein sequence ID" value="GHF53972.1"/>
    <property type="molecule type" value="Genomic_DNA"/>
</dbReference>
<dbReference type="InterPro" id="IPR003439">
    <property type="entry name" value="ABC_transporter-like_ATP-bd"/>
</dbReference>
<keyword evidence="4" id="KW-0677">Repeat</keyword>
<dbReference type="RefSeq" id="WP_184114139.1">
    <property type="nucleotide sequence ID" value="NZ_BNAJ01000009.1"/>
</dbReference>
<reference evidence="13" key="2">
    <citation type="journal article" date="2019" name="Int. J. Syst. Evol. Microbiol.">
        <title>The Global Catalogue of Microorganisms (GCM) 10K type strain sequencing project: providing services to taxonomists for standard genome sequencing and annotation.</title>
        <authorList>
            <consortium name="The Broad Institute Genomics Platform"/>
            <consortium name="The Broad Institute Genome Sequencing Center for Infectious Disease"/>
            <person name="Wu L."/>
            <person name="Ma J."/>
        </authorList>
    </citation>
    <scope>NUCLEOTIDE SEQUENCE [LARGE SCALE GENOMIC DNA]</scope>
    <source>
        <strain evidence="13">CGMCC 1.18437</strain>
    </source>
</reference>
<evidence type="ECO:0000256" key="1">
    <source>
        <dbReference type="ARBA" id="ARBA00004202"/>
    </source>
</evidence>
<evidence type="ECO:0000313" key="13">
    <source>
        <dbReference type="Proteomes" id="UP000619376"/>
    </source>
</evidence>
<reference evidence="10" key="1">
    <citation type="journal article" date="2014" name="Int. J. Syst. Evol. Microbiol.">
        <title>Complete genome of a new Firmicutes species belonging to the dominant human colonic microbiota ('Ruminococcus bicirculans') reveals two chromosomes and a selective capacity to utilize plant glucans.</title>
        <authorList>
            <consortium name="NISC Comparative Sequencing Program"/>
            <person name="Wegmann U."/>
            <person name="Louis P."/>
            <person name="Goesmann A."/>
            <person name="Henrissat B."/>
            <person name="Duncan S.H."/>
            <person name="Flint H.J."/>
        </authorList>
    </citation>
    <scope>NUCLEOTIDE SEQUENCE</scope>
    <source>
        <strain evidence="10">CGMCC 1.18437</strain>
    </source>
</reference>
<evidence type="ECO:0000256" key="6">
    <source>
        <dbReference type="ARBA" id="ARBA00022840"/>
    </source>
</evidence>
<dbReference type="PANTHER" id="PTHR43790:SF9">
    <property type="entry name" value="GALACTOFURANOSE TRANSPORTER ATP-BINDING PROTEIN YTFR"/>
    <property type="match status" value="1"/>
</dbReference>
<sequence length="518" mass="55647">MTAQTTDHLSTPPPGPLAVELRGINKAFNGVRVLEGVEFSLRAGEVHALMGGNGAGKSTLMKILQGVYQPDAGEVIVGGQAVHLGSPSQAEAHGVAMIFQEFSLIPTLTAAQNIFLNREPRGALGSIDDREAVRRAREIFKDMGVQIDPTRTVSDLSTGEWQLTEIAKALSKDARVLIMDEPTAALSATEVATLFRLVDGLKARGIAIVYITHRMDEVFEVGDRVTVMRDGKAVLSGETRNLRIEDVIEHIVGRRMEGALEYVGRNVNRAGAPLLDVQNLSAEGLSGVTLQVHPGEVVGLAGLMGSGRTELAEALFGVRRVTGGQITLDGQPVVNRSPEAAIRHGFALVPEDRRVQGLVLDHTVYENLLLPQLGRFQGGGVMRDGPGRDYARELIEQLRIKTDGPDKQARLLSGGNQQKIVLAKWLGNDPRILILDEPTAGVDIGSKAEIIGLIRSLADAGKGVLLISSEFQELLAVSDRVLLMQGGRITGELLREHIAQEEDLHHALQGGAVHDHSA</sequence>
<dbReference type="GO" id="GO:0005524">
    <property type="term" value="F:ATP binding"/>
    <property type="evidence" value="ECO:0007669"/>
    <property type="project" value="UniProtKB-KW"/>
</dbReference>
<dbReference type="CDD" id="cd03216">
    <property type="entry name" value="ABC_Carb_Monos_I"/>
    <property type="match status" value="1"/>
</dbReference>
<dbReference type="GO" id="GO:0016887">
    <property type="term" value="F:ATP hydrolysis activity"/>
    <property type="evidence" value="ECO:0007669"/>
    <property type="project" value="InterPro"/>
</dbReference>
<dbReference type="Proteomes" id="UP000539473">
    <property type="component" value="Unassembled WGS sequence"/>
</dbReference>
<evidence type="ECO:0000313" key="10">
    <source>
        <dbReference type="EMBL" id="GHF53972.1"/>
    </source>
</evidence>
<dbReference type="InterPro" id="IPR003593">
    <property type="entry name" value="AAA+_ATPase"/>
</dbReference>
<reference evidence="11 12" key="3">
    <citation type="submission" date="2020-08" db="EMBL/GenBank/DDBJ databases">
        <title>Genomic Encyclopedia of Type Strains, Phase IV (KMG-IV): sequencing the most valuable type-strain genomes for metagenomic binning, comparative biology and taxonomic classification.</title>
        <authorList>
            <person name="Goeker M."/>
        </authorList>
    </citation>
    <scope>NUCLEOTIDE SEQUENCE [LARGE SCALE GENOMIC DNA]</scope>
    <source>
        <strain evidence="11 12">DSM 27521</strain>
    </source>
</reference>
<dbReference type="PROSITE" id="PS50893">
    <property type="entry name" value="ABC_TRANSPORTER_2"/>
    <property type="match status" value="2"/>
</dbReference>
<evidence type="ECO:0000256" key="5">
    <source>
        <dbReference type="ARBA" id="ARBA00022741"/>
    </source>
</evidence>
<keyword evidence="13" id="KW-1185">Reference proteome</keyword>
<gene>
    <name evidence="10" type="ORF">GCM10017781_32830</name>
    <name evidence="11" type="ORF">HNQ07_003543</name>
</gene>
<dbReference type="InterPro" id="IPR050107">
    <property type="entry name" value="ABC_carbohydrate_import_ATPase"/>
</dbReference>
<accession>A0A7W8KH09</accession>
<dbReference type="InterPro" id="IPR017871">
    <property type="entry name" value="ABC_transporter-like_CS"/>
</dbReference>
<dbReference type="Proteomes" id="UP000619376">
    <property type="component" value="Unassembled WGS sequence"/>
</dbReference>
<evidence type="ECO:0000256" key="3">
    <source>
        <dbReference type="ARBA" id="ARBA00022475"/>
    </source>
</evidence>
<dbReference type="PROSITE" id="PS00211">
    <property type="entry name" value="ABC_TRANSPORTER_1"/>
    <property type="match status" value="1"/>
</dbReference>
<comment type="subcellular location">
    <subcellularLocation>
        <location evidence="1">Cell membrane</location>
        <topology evidence="1">Peripheral membrane protein</topology>
    </subcellularLocation>
</comment>
<reference evidence="10" key="4">
    <citation type="submission" date="2024-05" db="EMBL/GenBank/DDBJ databases">
        <authorList>
            <person name="Sun Q."/>
            <person name="Zhou Y."/>
        </authorList>
    </citation>
    <scope>NUCLEOTIDE SEQUENCE</scope>
    <source>
        <strain evidence="10">CGMCC 1.18437</strain>
    </source>
</reference>
<evidence type="ECO:0000256" key="4">
    <source>
        <dbReference type="ARBA" id="ARBA00022737"/>
    </source>
</evidence>
<evidence type="ECO:0000256" key="7">
    <source>
        <dbReference type="ARBA" id="ARBA00022967"/>
    </source>
</evidence>
<keyword evidence="2" id="KW-0813">Transport</keyword>
<dbReference type="InterPro" id="IPR027417">
    <property type="entry name" value="P-loop_NTPase"/>
</dbReference>
<dbReference type="CDD" id="cd03215">
    <property type="entry name" value="ABC_Carb_Monos_II"/>
    <property type="match status" value="1"/>
</dbReference>
<dbReference type="FunFam" id="3.40.50.300:FF:000127">
    <property type="entry name" value="Ribose import ATP-binding protein RbsA"/>
    <property type="match status" value="1"/>
</dbReference>